<dbReference type="AlphaFoldDB" id="A0AAZ3RBS9"/>
<feature type="region of interest" description="Disordered" evidence="5">
    <location>
        <begin position="213"/>
        <end position="234"/>
    </location>
</feature>
<dbReference type="InterPro" id="IPR037621">
    <property type="entry name" value="LIP-1_SAM_2"/>
</dbReference>
<evidence type="ECO:0000259" key="6">
    <source>
        <dbReference type="PROSITE" id="PS50105"/>
    </source>
</evidence>
<dbReference type="Pfam" id="PF07647">
    <property type="entry name" value="SAM_2"/>
    <property type="match status" value="1"/>
</dbReference>
<dbReference type="PANTHER" id="PTHR12587:SF5">
    <property type="entry name" value="LIPRIN-ALPHA-4"/>
    <property type="match status" value="1"/>
</dbReference>
<dbReference type="GO" id="GO:0005737">
    <property type="term" value="C:cytoplasm"/>
    <property type="evidence" value="ECO:0007669"/>
    <property type="project" value="UniProtKB-ARBA"/>
</dbReference>
<dbReference type="GO" id="GO:0050808">
    <property type="term" value="P:synapse organization"/>
    <property type="evidence" value="ECO:0007669"/>
    <property type="project" value="TreeGrafter"/>
</dbReference>
<evidence type="ECO:0000256" key="4">
    <source>
        <dbReference type="SAM" id="Coils"/>
    </source>
</evidence>
<dbReference type="CDD" id="cd09562">
    <property type="entry name" value="SAM_liprin-alpha1_2_3_4_repeat1"/>
    <property type="match status" value="1"/>
</dbReference>
<feature type="domain" description="SAM" evidence="6">
    <location>
        <begin position="879"/>
        <end position="936"/>
    </location>
</feature>
<evidence type="ECO:0000256" key="2">
    <source>
        <dbReference type="ARBA" id="ARBA00022737"/>
    </source>
</evidence>
<name>A0AAZ3RBS9_ONCTS</name>
<sequence>MMCEVMPTITEGDSGGPPRGGGAQNGSDPEANFEQLMVNMLDERDKLLESLRETQETLIQSQTKLQGALHERDVLQRQIYAALPQEFATLTKELNVCREQLLEKEEEISELKAERNNTRLLLEHLECLVSRHERSLRMTVVKRQAPPPSGVSSEVEVLKALKSLFEHHKALDEKVRERLRVALERVTTLEGQLSATTQEVCLYVIKHGGQFVPGQKSHKRRLPNGSIDAHDDGSRSVELQELLDRTNHELAQSRERSGTLSTRVAELEAELANTRRDLSRSEELSVKQQREQREGLAQREDMEERITTLEKRYLAAQRETTHIHDLNDKLENELVTKDSLHRQSEEKVRQLQELLEMAEQRLAQTMRKAETLPEVEAELAQRVAALTKAEERHGNVEERLRQLESQLEEKNQELSRARQREKMNEEHNKRLSDTVDRLLTESNERLQLHLKERMAALEDKAWHATHTHTHTHTHATHTHKYDVLRPLNYASDLRFSVVEGQDGHYSSAVIRRAQKGRLAALRNEPNKEYSSLRGSVSHLLGSDVEAESDLDDDVSSVLLSPSGQSDAQTLALMLQEQLDAINEEIRMIQVERESADLRADEIESRVNSGSMDGLNVTLRPRTMPSSATAQSLASSSSPPTSGRSTPKHHTHNASHQLGIMTLPSDLRKHRRKIAVMEAREDKATIKCETSPPSSPRSLRLESNFAQLTGSLEDGRGGKAKKGIKSSIGRLFGKSKEKGRMEGGGTLGREGQPLPALIHELLEEARRRGLPFAQWDGPTVVSWLELWVGMPAWYVAACRANVKSGAIMSALSDTEIQREIGISNPLHRLKLRLAIQEMVSLTSPSAPLTSRTPNILTNCVPPDTQTLAYGDMNHEWIGNEWLPSLGLPQYRSYFMECLVDARMLDHLTKKDLRTHLKMVDSFHRASLQYGIMCLKRLNYDRKDLDRRREESMHDMKDALVWTNEQVVHWVQSIGLKDYNTNLMESGVHGALIALDETFDYSSLALILQIPMQNTQARQVLEREFNNVLALGTDRRLEEVSNKEIMDPQVFQFCPREGGGGMGMMAGSMETLPAGFRMPSMSMPPPSMALVPRKQLQPEGVCFWKGVLRGRS</sequence>
<accession>A0AAZ3RBS9</accession>
<comment type="similarity">
    <text evidence="1">Belongs to the liprin family. Liprin-alpha subfamily.</text>
</comment>
<dbReference type="FunFam" id="1.10.150.50:FF:000002">
    <property type="entry name" value="PTPRF interacting protein alpha 1"/>
    <property type="match status" value="1"/>
</dbReference>
<feature type="region of interest" description="Disordered" evidence="5">
    <location>
        <begin position="407"/>
        <end position="429"/>
    </location>
</feature>
<feature type="region of interest" description="Disordered" evidence="5">
    <location>
        <begin position="274"/>
        <end position="300"/>
    </location>
</feature>
<feature type="compositionally biased region" description="Gly residues" evidence="5">
    <location>
        <begin position="13"/>
        <end position="24"/>
    </location>
</feature>
<evidence type="ECO:0000313" key="8">
    <source>
        <dbReference type="Proteomes" id="UP000694402"/>
    </source>
</evidence>
<dbReference type="PANTHER" id="PTHR12587">
    <property type="entry name" value="LAR INTERACTING PROTEIN LIP -RELATED PROTEIN"/>
    <property type="match status" value="1"/>
</dbReference>
<reference evidence="8" key="1">
    <citation type="journal article" date="2018" name="PLoS ONE">
        <title>Chinook salmon (Oncorhynchus tshawytscha) genome and transcriptome.</title>
        <authorList>
            <person name="Christensen K.A."/>
            <person name="Leong J.S."/>
            <person name="Sakhrani D."/>
            <person name="Biagi C.A."/>
            <person name="Minkley D.R."/>
            <person name="Withler R.E."/>
            <person name="Rondeau E.B."/>
            <person name="Koop B.F."/>
            <person name="Devlin R.H."/>
        </authorList>
    </citation>
    <scope>NUCLEOTIDE SEQUENCE [LARGE SCALE GENOMIC DNA]</scope>
</reference>
<dbReference type="Ensembl" id="ENSOTST00005121174.1">
    <property type="protein sequence ID" value="ENSOTSP00005138388.1"/>
    <property type="gene ID" value="ENSOTSG00005000720.2"/>
</dbReference>
<feature type="coiled-coil region" evidence="4">
    <location>
        <begin position="87"/>
        <end position="128"/>
    </location>
</feature>
<protein>
    <recommendedName>
        <fullName evidence="6">SAM domain-containing protein</fullName>
    </recommendedName>
</protein>
<dbReference type="InterPro" id="IPR037620">
    <property type="entry name" value="LIP-1_SAM_1"/>
</dbReference>
<gene>
    <name evidence="7" type="primary">PPFIA4</name>
</gene>
<dbReference type="InterPro" id="IPR057892">
    <property type="entry name" value="LIP-1_CC2"/>
</dbReference>
<organism evidence="7 8">
    <name type="scientific">Oncorhynchus tshawytscha</name>
    <name type="common">Chinook salmon</name>
    <name type="synonym">Salmo tshawytscha</name>
    <dbReference type="NCBI Taxonomy" id="74940"/>
    <lineage>
        <taxon>Eukaryota</taxon>
        <taxon>Metazoa</taxon>
        <taxon>Chordata</taxon>
        <taxon>Craniata</taxon>
        <taxon>Vertebrata</taxon>
        <taxon>Euteleostomi</taxon>
        <taxon>Actinopterygii</taxon>
        <taxon>Neopterygii</taxon>
        <taxon>Teleostei</taxon>
        <taxon>Protacanthopterygii</taxon>
        <taxon>Salmoniformes</taxon>
        <taxon>Salmonidae</taxon>
        <taxon>Salmoninae</taxon>
        <taxon>Oncorhynchus</taxon>
    </lineage>
</organism>
<dbReference type="Proteomes" id="UP000694402">
    <property type="component" value="Unassembled WGS sequence"/>
</dbReference>
<proteinExistence type="inferred from homology"/>
<keyword evidence="8" id="KW-1185">Reference proteome</keyword>
<dbReference type="Pfam" id="PF00536">
    <property type="entry name" value="SAM_1"/>
    <property type="match status" value="2"/>
</dbReference>
<keyword evidence="3 4" id="KW-0175">Coiled coil</keyword>
<evidence type="ECO:0000256" key="1">
    <source>
        <dbReference type="ARBA" id="ARBA00007026"/>
    </source>
</evidence>
<dbReference type="Gene3D" id="1.10.150.50">
    <property type="entry name" value="Transcription Factor, Ets-1"/>
    <property type="match status" value="3"/>
</dbReference>
<evidence type="ECO:0000256" key="5">
    <source>
        <dbReference type="SAM" id="MobiDB-lite"/>
    </source>
</evidence>
<evidence type="ECO:0000256" key="3">
    <source>
        <dbReference type="ARBA" id="ARBA00023054"/>
    </source>
</evidence>
<dbReference type="InterPro" id="IPR037622">
    <property type="entry name" value="LIP-1_SAM_3"/>
</dbReference>
<feature type="region of interest" description="Disordered" evidence="5">
    <location>
        <begin position="606"/>
        <end position="658"/>
    </location>
</feature>
<dbReference type="CDD" id="cd09568">
    <property type="entry name" value="SAM_liprin-alpha1_2_3_4_repeat3"/>
    <property type="match status" value="1"/>
</dbReference>
<feature type="compositionally biased region" description="Low complexity" evidence="5">
    <location>
        <begin position="624"/>
        <end position="644"/>
    </location>
</feature>
<feature type="domain" description="SAM" evidence="6">
    <location>
        <begin position="774"/>
        <end position="840"/>
    </location>
</feature>
<dbReference type="InterPro" id="IPR029515">
    <property type="entry name" value="Liprin"/>
</dbReference>
<dbReference type="InterPro" id="IPR013761">
    <property type="entry name" value="SAM/pointed_sf"/>
</dbReference>
<reference evidence="7" key="2">
    <citation type="submission" date="2025-08" db="UniProtKB">
        <authorList>
            <consortium name="Ensembl"/>
        </authorList>
    </citation>
    <scope>IDENTIFICATION</scope>
</reference>
<feature type="domain" description="SAM" evidence="6">
    <location>
        <begin position="960"/>
        <end position="1029"/>
    </location>
</feature>
<evidence type="ECO:0000313" key="7">
    <source>
        <dbReference type="Ensembl" id="ENSOTSP00005138388.1"/>
    </source>
</evidence>
<dbReference type="CDD" id="cd09565">
    <property type="entry name" value="SAM_liprin-alpha1_2_3_4_repeat2"/>
    <property type="match status" value="1"/>
</dbReference>
<dbReference type="FunFam" id="1.10.150.50:FF:000004">
    <property type="entry name" value="PTPRF interacting protein alpha 1"/>
    <property type="match status" value="1"/>
</dbReference>
<dbReference type="PROSITE" id="PS50105">
    <property type="entry name" value="SAM_DOMAIN"/>
    <property type="match status" value="3"/>
</dbReference>
<reference evidence="7" key="3">
    <citation type="submission" date="2025-09" db="UniProtKB">
        <authorList>
            <consortium name="Ensembl"/>
        </authorList>
    </citation>
    <scope>IDENTIFICATION</scope>
</reference>
<dbReference type="GO" id="GO:0048786">
    <property type="term" value="C:presynaptic active zone"/>
    <property type="evidence" value="ECO:0007669"/>
    <property type="project" value="TreeGrafter"/>
</dbReference>
<dbReference type="Pfam" id="PF25526">
    <property type="entry name" value="LIP-1"/>
    <property type="match status" value="1"/>
</dbReference>
<dbReference type="InterPro" id="IPR001660">
    <property type="entry name" value="SAM"/>
</dbReference>
<dbReference type="GeneTree" id="ENSGT01050000244900"/>
<dbReference type="SUPFAM" id="SSF47769">
    <property type="entry name" value="SAM/Pointed domain"/>
    <property type="match status" value="3"/>
</dbReference>
<keyword evidence="2" id="KW-0677">Repeat</keyword>
<feature type="region of interest" description="Disordered" evidence="5">
    <location>
        <begin position="1"/>
        <end position="30"/>
    </location>
</feature>
<dbReference type="SMART" id="SM00454">
    <property type="entry name" value="SAM"/>
    <property type="match status" value="3"/>
</dbReference>